<proteinExistence type="inferred from homology"/>
<dbReference type="InterPro" id="IPR023828">
    <property type="entry name" value="Peptidase_S8_Ser-AS"/>
</dbReference>
<accession>A0A5B8MTX7</accession>
<dbReference type="Proteomes" id="UP000316726">
    <property type="component" value="Chromosome 12"/>
</dbReference>
<evidence type="ECO:0000256" key="1">
    <source>
        <dbReference type="ARBA" id="ARBA00011073"/>
    </source>
</evidence>
<dbReference type="Pfam" id="PF23001">
    <property type="entry name" value="MBTP1_N"/>
    <property type="match status" value="1"/>
</dbReference>
<dbReference type="PROSITE" id="PS00138">
    <property type="entry name" value="SUBTILASE_SER"/>
    <property type="match status" value="1"/>
</dbReference>
<keyword evidence="7" id="KW-0812">Transmembrane</keyword>
<evidence type="ECO:0000256" key="7">
    <source>
        <dbReference type="SAM" id="Phobius"/>
    </source>
</evidence>
<keyword evidence="4 5" id="KW-0720">Serine protease</keyword>
<organism evidence="12 13">
    <name type="scientific">Chloropicon primus</name>
    <dbReference type="NCBI Taxonomy" id="1764295"/>
    <lineage>
        <taxon>Eukaryota</taxon>
        <taxon>Viridiplantae</taxon>
        <taxon>Chlorophyta</taxon>
        <taxon>Chloropicophyceae</taxon>
        <taxon>Chloropicales</taxon>
        <taxon>Chloropicaceae</taxon>
        <taxon>Chloropicon</taxon>
    </lineage>
</organism>
<dbReference type="PANTHER" id="PTHR43806">
    <property type="entry name" value="PEPTIDASE S8"/>
    <property type="match status" value="1"/>
</dbReference>
<sequence>MTNTNPMEEKKQQQHQHQQQEHVVGHEGKCPALWTGRNLTVGDAWRSAEANGRDGGVEREGREGLERADLDFTASVVDEPVERFARRFVVTFRDYKLVGEHRARLTERLNTELNETQRGGWNWVDRKNAAVKYPTDFGVVSVTDESVLPALRGVDMVKGIFADNKIAGRGLLSTTESDYRSMWDKVAEELGPEDILVKGPGRLHGPFSSEGLDGGSGQTKTSTRAGRTLKFGWPSFKKGQLKSLYKPEKIWKLGFTGQKIRVGIFDTGVRQDHPDLKHVEFRSNFTHQQSLSDGLGHGSFVAGCIASVNPQCPANAPDAELYTFKVFTDDQESFTSWYLDAVNFAMIKKVHIINVSIGGPDYSDTPFVDKFKEAAGNGIIVIVAMGNMGPLWGTANNPGDEMFTIGVGGHNSNFDIANFQVRGMTIQEAPYGYGRIKPDVVTYGEQVSSLRIERGCKESSGTSIAAPVATGLAALIASSVPEEDWYWKLNPASMKQVLMEGADKLRGVSIYAQGPGKANLAKSFAIMQTYKPKVTIFPPKIDLLDDMQYMWPHSRSPLYASAMPLMMNLTITNGLGSHGYFKKEPVWTPTNTLGRELVFKFEHSNVLWPWSGYLGLFVHVKESARFSSGRAKGTITFTIHSPPFPGEKNGREQEVKVDFTAMVIPTPPRNQRVLWDDYHNIQYPPDYIPIDDLEYRREMLDWNGDHPHTNFREVFNYLTGNGYYVEVLGSSMTCFDASNYGTLVLCDSEGEFHQEEIAKLESDVKQGGLGLLVIGEWYNRRQMQRLKIFDDNTRSIWSPIVGGGNVPALNRLLSPFGIAFSDEVTKGQLRLGRTSIPVGTGTSLHRLPPQSSLFSLSGGGSPVLGLTAAGKGKVVAYCDTSAFDENLGNSLHPEIFLDFVSYASGRAYPSWIRNGQVHNQGYVGTRTRAPGADELLEEDALRVLKRPMGCHTNAPLYQRQSQGAEEVPKAKEAEPVQEADKGEPGEGQGGRADERVGEHIEEETLVGRAPPTTTEPEWASLRPRVDARKIFEAYYQRQIYGFLVVIACLALLFLWKRISTSRRNKIKATKNRYTRLRQIV</sequence>
<dbReference type="PROSITE" id="PS00137">
    <property type="entry name" value="SUBTILASE_HIS"/>
    <property type="match status" value="1"/>
</dbReference>
<gene>
    <name evidence="12" type="ORF">A3770_12p65370</name>
</gene>
<evidence type="ECO:0000259" key="11">
    <source>
        <dbReference type="Pfam" id="PF23094"/>
    </source>
</evidence>
<dbReference type="InterPro" id="IPR057032">
    <property type="entry name" value="MBTPS1_4th"/>
</dbReference>
<dbReference type="EMBL" id="CP031045">
    <property type="protein sequence ID" value="QDZ24019.1"/>
    <property type="molecule type" value="Genomic_DNA"/>
</dbReference>
<feature type="region of interest" description="Disordered" evidence="6">
    <location>
        <begin position="953"/>
        <end position="995"/>
    </location>
</feature>
<dbReference type="PANTHER" id="PTHR43806:SF7">
    <property type="entry name" value="MEMBRANE-BOUND TRANSCRIPTION FACTOR SITE-1 PROTEASE"/>
    <property type="match status" value="1"/>
</dbReference>
<keyword evidence="7" id="KW-1133">Transmembrane helix</keyword>
<feature type="active site" description="Charge relay system" evidence="5">
    <location>
        <position position="266"/>
    </location>
</feature>
<evidence type="ECO:0000256" key="5">
    <source>
        <dbReference type="PROSITE-ProRule" id="PRU01240"/>
    </source>
</evidence>
<dbReference type="Pfam" id="PF23090">
    <property type="entry name" value="MBTPS1_4th"/>
    <property type="match status" value="1"/>
</dbReference>
<evidence type="ECO:0000256" key="3">
    <source>
        <dbReference type="ARBA" id="ARBA00022801"/>
    </source>
</evidence>
<dbReference type="InterPro" id="IPR057060">
    <property type="entry name" value="MBTPS1_3rd"/>
</dbReference>
<feature type="compositionally biased region" description="Basic and acidic residues" evidence="6">
    <location>
        <begin position="7"/>
        <end position="29"/>
    </location>
</feature>
<dbReference type="PROSITE" id="PS51892">
    <property type="entry name" value="SUBTILASE"/>
    <property type="match status" value="1"/>
</dbReference>
<dbReference type="GO" id="GO:0004252">
    <property type="term" value="F:serine-type endopeptidase activity"/>
    <property type="evidence" value="ECO:0007669"/>
    <property type="project" value="UniProtKB-UniRule"/>
</dbReference>
<evidence type="ECO:0000259" key="10">
    <source>
        <dbReference type="Pfam" id="PF23090"/>
    </source>
</evidence>
<dbReference type="InterPro" id="IPR022398">
    <property type="entry name" value="Peptidase_S8_His-AS"/>
</dbReference>
<dbReference type="SUPFAM" id="SSF52317">
    <property type="entry name" value="Class I glutamine amidotransferase-like"/>
    <property type="match status" value="1"/>
</dbReference>
<feature type="transmembrane region" description="Helical" evidence="7">
    <location>
        <begin position="1039"/>
        <end position="1055"/>
    </location>
</feature>
<evidence type="ECO:0000259" key="8">
    <source>
        <dbReference type="Pfam" id="PF00082"/>
    </source>
</evidence>
<dbReference type="InterPro" id="IPR015500">
    <property type="entry name" value="Peptidase_S8_subtilisin-rel"/>
</dbReference>
<dbReference type="InterPro" id="IPR029062">
    <property type="entry name" value="Class_I_gatase-like"/>
</dbReference>
<evidence type="ECO:0000313" key="13">
    <source>
        <dbReference type="Proteomes" id="UP000316726"/>
    </source>
</evidence>
<evidence type="ECO:0000256" key="4">
    <source>
        <dbReference type="ARBA" id="ARBA00022825"/>
    </source>
</evidence>
<dbReference type="PRINTS" id="PR00723">
    <property type="entry name" value="SUBTILISIN"/>
</dbReference>
<dbReference type="InterPro" id="IPR036852">
    <property type="entry name" value="Peptidase_S8/S53_dom_sf"/>
</dbReference>
<dbReference type="InterPro" id="IPR050131">
    <property type="entry name" value="Peptidase_S8_subtilisin-like"/>
</dbReference>
<dbReference type="STRING" id="1764295.A0A5B8MTX7"/>
<feature type="domain" description="Peptidase S8/S53" evidence="8">
    <location>
        <begin position="257"/>
        <end position="505"/>
    </location>
</feature>
<dbReference type="Pfam" id="PF23094">
    <property type="entry name" value="MBTPS1_3rd"/>
    <property type="match status" value="1"/>
</dbReference>
<keyword evidence="7" id="KW-0472">Membrane</keyword>
<dbReference type="OrthoDB" id="1740355at2759"/>
<feature type="compositionally biased region" description="Basic and acidic residues" evidence="6">
    <location>
        <begin position="966"/>
        <end position="984"/>
    </location>
</feature>
<feature type="domain" description="MBTPS1 third" evidence="11">
    <location>
        <begin position="537"/>
        <end position="666"/>
    </location>
</feature>
<dbReference type="InterPro" id="IPR055143">
    <property type="entry name" value="MBTP1_N"/>
</dbReference>
<feature type="active site" description="Charge relay system" evidence="5">
    <location>
        <position position="297"/>
    </location>
</feature>
<keyword evidence="2 5" id="KW-0645">Protease</keyword>
<feature type="domain" description="Membrane-bound transcription factor site-1 protease-like N-terminal" evidence="9">
    <location>
        <begin position="87"/>
        <end position="161"/>
    </location>
</feature>
<feature type="region of interest" description="Disordered" evidence="6">
    <location>
        <begin position="1"/>
        <end position="29"/>
    </location>
</feature>
<evidence type="ECO:0000256" key="6">
    <source>
        <dbReference type="SAM" id="MobiDB-lite"/>
    </source>
</evidence>
<dbReference type="InterPro" id="IPR000209">
    <property type="entry name" value="Peptidase_S8/S53_dom"/>
</dbReference>
<feature type="active site" description="Charge relay system" evidence="5">
    <location>
        <position position="463"/>
    </location>
</feature>
<dbReference type="GO" id="GO:0005794">
    <property type="term" value="C:Golgi apparatus"/>
    <property type="evidence" value="ECO:0007669"/>
    <property type="project" value="TreeGrafter"/>
</dbReference>
<protein>
    <submittedName>
        <fullName evidence="12">Subtilisin-like serine protease</fullName>
    </submittedName>
</protein>
<keyword evidence="13" id="KW-1185">Reference proteome</keyword>
<reference evidence="12 13" key="1">
    <citation type="submission" date="2018-07" db="EMBL/GenBank/DDBJ databases">
        <title>The complete nuclear genome of the prasinophyte Chloropicon primus (CCMP1205).</title>
        <authorList>
            <person name="Pombert J.-F."/>
            <person name="Otis C."/>
            <person name="Turmel M."/>
            <person name="Lemieux C."/>
        </authorList>
    </citation>
    <scope>NUCLEOTIDE SEQUENCE [LARGE SCALE GENOMIC DNA]</scope>
    <source>
        <strain evidence="12 13">CCMP1205</strain>
    </source>
</reference>
<dbReference type="Gene3D" id="3.40.50.200">
    <property type="entry name" value="Peptidase S8/S53 domain"/>
    <property type="match status" value="1"/>
</dbReference>
<evidence type="ECO:0000259" key="9">
    <source>
        <dbReference type="Pfam" id="PF23001"/>
    </source>
</evidence>
<name>A0A5B8MTX7_9CHLO</name>
<evidence type="ECO:0000313" key="12">
    <source>
        <dbReference type="EMBL" id="QDZ24019.1"/>
    </source>
</evidence>
<keyword evidence="3 5" id="KW-0378">Hydrolase</keyword>
<dbReference type="AlphaFoldDB" id="A0A5B8MTX7"/>
<feature type="domain" description="MBTPS1 fourth" evidence="10">
    <location>
        <begin position="667"/>
        <end position="854"/>
    </location>
</feature>
<dbReference type="Pfam" id="PF00082">
    <property type="entry name" value="Peptidase_S8"/>
    <property type="match status" value="1"/>
</dbReference>
<dbReference type="GO" id="GO:0006508">
    <property type="term" value="P:proteolysis"/>
    <property type="evidence" value="ECO:0007669"/>
    <property type="project" value="UniProtKB-KW"/>
</dbReference>
<dbReference type="SUPFAM" id="SSF52743">
    <property type="entry name" value="Subtilisin-like"/>
    <property type="match status" value="1"/>
</dbReference>
<evidence type="ECO:0000256" key="2">
    <source>
        <dbReference type="ARBA" id="ARBA00022670"/>
    </source>
</evidence>
<comment type="similarity">
    <text evidence="1 5">Belongs to the peptidase S8 family.</text>
</comment>